<reference evidence="2 3" key="1">
    <citation type="journal article" date="2019" name="Int. J. Syst. Evol. Microbiol.">
        <title>The Global Catalogue of Microorganisms (GCM) 10K type strain sequencing project: providing services to taxonomists for standard genome sequencing and annotation.</title>
        <authorList>
            <consortium name="The Broad Institute Genomics Platform"/>
            <consortium name="The Broad Institute Genome Sequencing Center for Infectious Disease"/>
            <person name="Wu L."/>
            <person name="Ma J."/>
        </authorList>
    </citation>
    <scope>NUCLEOTIDE SEQUENCE [LARGE SCALE GENOMIC DNA]</scope>
    <source>
        <strain evidence="2 3">JCM 14322</strain>
    </source>
</reference>
<keyword evidence="3" id="KW-1185">Reference proteome</keyword>
<accession>A0ABN2M3H6</accession>
<dbReference type="EMBL" id="BAAANJ010000004">
    <property type="protein sequence ID" value="GAA1806576.1"/>
    <property type="molecule type" value="Genomic_DNA"/>
</dbReference>
<feature type="region of interest" description="Disordered" evidence="1">
    <location>
        <begin position="1"/>
        <end position="23"/>
    </location>
</feature>
<sequence length="117" mass="12213">MFAASGARPEVAEPRWHGSLAADRAERHTEMVRDTGWPSTSAVAVTVALLPSKALSRVAMTRDCSAPGCTAWMERVVAFAVISAPTGKASWLPTATSKNTSGPRQMLVAVADTSSAA</sequence>
<organism evidence="2 3">
    <name type="scientific">Agromyces neolithicus</name>
    <dbReference type="NCBI Taxonomy" id="269420"/>
    <lineage>
        <taxon>Bacteria</taxon>
        <taxon>Bacillati</taxon>
        <taxon>Actinomycetota</taxon>
        <taxon>Actinomycetes</taxon>
        <taxon>Micrococcales</taxon>
        <taxon>Microbacteriaceae</taxon>
        <taxon>Agromyces</taxon>
    </lineage>
</organism>
<evidence type="ECO:0000313" key="3">
    <source>
        <dbReference type="Proteomes" id="UP001500002"/>
    </source>
</evidence>
<dbReference type="Proteomes" id="UP001500002">
    <property type="component" value="Unassembled WGS sequence"/>
</dbReference>
<evidence type="ECO:0000256" key="1">
    <source>
        <dbReference type="SAM" id="MobiDB-lite"/>
    </source>
</evidence>
<protein>
    <submittedName>
        <fullName evidence="2">Uncharacterized protein</fullName>
    </submittedName>
</protein>
<comment type="caution">
    <text evidence="2">The sequence shown here is derived from an EMBL/GenBank/DDBJ whole genome shotgun (WGS) entry which is preliminary data.</text>
</comment>
<gene>
    <name evidence="2" type="ORF">GCM10009749_13540</name>
</gene>
<proteinExistence type="predicted"/>
<name>A0ABN2M3H6_9MICO</name>
<evidence type="ECO:0000313" key="2">
    <source>
        <dbReference type="EMBL" id="GAA1806576.1"/>
    </source>
</evidence>